<name>A0A3B1DX65_9ZZZZ</name>
<evidence type="ECO:0000313" key="1">
    <source>
        <dbReference type="EMBL" id="VAY87253.1"/>
    </source>
</evidence>
<gene>
    <name evidence="1" type="ORF">MNB_ARC-1_810</name>
</gene>
<protein>
    <submittedName>
        <fullName evidence="1">Uncharacterized protein</fullName>
    </submittedName>
</protein>
<dbReference type="EMBL" id="UOYO01000021">
    <property type="protein sequence ID" value="VAY87253.1"/>
    <property type="molecule type" value="Genomic_DNA"/>
</dbReference>
<organism evidence="1">
    <name type="scientific">hydrothermal vent metagenome</name>
    <dbReference type="NCBI Taxonomy" id="652676"/>
    <lineage>
        <taxon>unclassified sequences</taxon>
        <taxon>metagenomes</taxon>
        <taxon>ecological metagenomes</taxon>
    </lineage>
</organism>
<sequence>MERKAADPSCQNIYCICASEFSKILSSSFTLFAFTCDKSIAI</sequence>
<proteinExistence type="predicted"/>
<reference evidence="1" key="1">
    <citation type="submission" date="2018-10" db="EMBL/GenBank/DDBJ databases">
        <authorList>
            <person name="Aoki K."/>
        </authorList>
    </citation>
    <scope>NUCLEOTIDE SEQUENCE</scope>
</reference>
<dbReference type="AlphaFoldDB" id="A0A3B1DX65"/>
<accession>A0A3B1DX65</accession>